<comment type="similarity">
    <text evidence="1">Belongs to the PTEN phosphatase protein family.</text>
</comment>
<evidence type="ECO:0000313" key="5">
    <source>
        <dbReference type="EMBL" id="UYV85131.1"/>
    </source>
</evidence>
<dbReference type="InterPro" id="IPR000980">
    <property type="entry name" value="SH2"/>
</dbReference>
<evidence type="ECO:0000256" key="3">
    <source>
        <dbReference type="PROSITE-ProRule" id="PRU00191"/>
    </source>
</evidence>
<protein>
    <submittedName>
        <fullName evidence="5">TNS3</fullName>
    </submittedName>
</protein>
<keyword evidence="2 3" id="KW-0727">SH2 domain</keyword>
<name>A0ABY6LVK6_9ARAC</name>
<dbReference type="InterPro" id="IPR036860">
    <property type="entry name" value="SH2_dom_sf"/>
</dbReference>
<dbReference type="PANTHER" id="PTHR45734:SF10">
    <property type="entry name" value="BLISTERY, ISOFORM A"/>
    <property type="match status" value="1"/>
</dbReference>
<proteinExistence type="inferred from homology"/>
<dbReference type="InterPro" id="IPR013625">
    <property type="entry name" value="PTB"/>
</dbReference>
<dbReference type="PANTHER" id="PTHR45734">
    <property type="entry name" value="TENSIN"/>
    <property type="match status" value="1"/>
</dbReference>
<dbReference type="InterPro" id="IPR033929">
    <property type="entry name" value="Tensin_PTB"/>
</dbReference>
<evidence type="ECO:0000256" key="1">
    <source>
        <dbReference type="ARBA" id="ARBA00007881"/>
    </source>
</evidence>
<evidence type="ECO:0000256" key="2">
    <source>
        <dbReference type="ARBA" id="ARBA00022999"/>
    </source>
</evidence>
<organism evidence="5 6">
    <name type="scientific">Cordylochernes scorpioides</name>
    <dbReference type="NCBI Taxonomy" id="51811"/>
    <lineage>
        <taxon>Eukaryota</taxon>
        <taxon>Metazoa</taxon>
        <taxon>Ecdysozoa</taxon>
        <taxon>Arthropoda</taxon>
        <taxon>Chelicerata</taxon>
        <taxon>Arachnida</taxon>
        <taxon>Pseudoscorpiones</taxon>
        <taxon>Cheliferoidea</taxon>
        <taxon>Chernetidae</taxon>
        <taxon>Cordylochernes</taxon>
    </lineage>
</organism>
<evidence type="ECO:0000259" key="4">
    <source>
        <dbReference type="PROSITE" id="PS50001"/>
    </source>
</evidence>
<dbReference type="Pfam" id="PF00017">
    <property type="entry name" value="SH2"/>
    <property type="match status" value="1"/>
</dbReference>
<dbReference type="SMART" id="SM00462">
    <property type="entry name" value="PTB"/>
    <property type="match status" value="1"/>
</dbReference>
<reference evidence="5 6" key="1">
    <citation type="submission" date="2022-03" db="EMBL/GenBank/DDBJ databases">
        <title>A chromosomal length assembly of Cordylochernes scorpioides.</title>
        <authorList>
            <person name="Zeh D."/>
            <person name="Zeh J."/>
        </authorList>
    </citation>
    <scope>NUCLEOTIDE SEQUENCE [LARGE SCALE GENOMIC DNA]</scope>
    <source>
        <strain evidence="5">IN4F17</strain>
        <tissue evidence="5">Whole Body</tissue>
    </source>
</reference>
<dbReference type="SUPFAM" id="SSF50729">
    <property type="entry name" value="PH domain-like"/>
    <property type="match status" value="1"/>
</dbReference>
<dbReference type="Pfam" id="PF08416">
    <property type="entry name" value="PTB"/>
    <property type="match status" value="1"/>
</dbReference>
<sequence length="299" mass="33837">MWWADLRHLCAEPSEVITSHPTFVKDSSRLWYRPNISRDEAIDYLRNKPAGTFIIRDSNSFPGAYGLALKVATPPAKVQPRADNTWRHRYILEYITTFIYILINPNGYNNIKDGKLGNVDLILQSGAADEDFQQMAVPQQKELLQQGAACSVIYLNTVDTECLTGPQAVKRALAQTFTEKPSTSQVHFKVSSQGITITDNDHKLFFRRHYPIETVSHCGLDPEDRKWVRKNEETGLPIGIGRCFGFVAKKPASKTDNQCHVFAELDPEQPAQAIVNFVSRVMSSALQEHQQKVQEQESF</sequence>
<dbReference type="Gene3D" id="3.30.505.10">
    <property type="entry name" value="SH2 domain"/>
    <property type="match status" value="1"/>
</dbReference>
<dbReference type="CDD" id="cd01213">
    <property type="entry name" value="PTB_tensin"/>
    <property type="match status" value="1"/>
</dbReference>
<evidence type="ECO:0000313" key="6">
    <source>
        <dbReference type="Proteomes" id="UP001235939"/>
    </source>
</evidence>
<accession>A0ABY6LVK6</accession>
<dbReference type="PROSITE" id="PS50001">
    <property type="entry name" value="SH2"/>
    <property type="match status" value="1"/>
</dbReference>
<dbReference type="InterPro" id="IPR051484">
    <property type="entry name" value="Tensin_PTEN_phosphatase"/>
</dbReference>
<feature type="domain" description="SH2" evidence="4">
    <location>
        <begin position="31"/>
        <end position="113"/>
    </location>
</feature>
<gene>
    <name evidence="5" type="ORF">LAZ67_X004668</name>
</gene>
<dbReference type="Proteomes" id="UP001235939">
    <property type="component" value="Chromosome X"/>
</dbReference>
<dbReference type="EMBL" id="CP092886">
    <property type="protein sequence ID" value="UYV85131.1"/>
    <property type="molecule type" value="Genomic_DNA"/>
</dbReference>
<dbReference type="Gene3D" id="2.30.29.30">
    <property type="entry name" value="Pleckstrin-homology domain (PH domain)/Phosphotyrosine-binding domain (PTB)"/>
    <property type="match status" value="1"/>
</dbReference>
<dbReference type="InterPro" id="IPR006020">
    <property type="entry name" value="PTB/PI_dom"/>
</dbReference>
<keyword evidence="6" id="KW-1185">Reference proteome</keyword>
<dbReference type="SUPFAM" id="SSF55550">
    <property type="entry name" value="SH2 domain"/>
    <property type="match status" value="1"/>
</dbReference>
<dbReference type="InterPro" id="IPR011993">
    <property type="entry name" value="PH-like_dom_sf"/>
</dbReference>